<keyword evidence="1" id="KW-0812">Transmembrane</keyword>
<keyword evidence="1" id="KW-0472">Membrane</keyword>
<name>A0A2H0V8J1_9BACT</name>
<dbReference type="AlphaFoldDB" id="A0A2H0V8J1"/>
<accession>A0A2H0V8J1</accession>
<evidence type="ECO:0000256" key="1">
    <source>
        <dbReference type="SAM" id="Phobius"/>
    </source>
</evidence>
<feature type="transmembrane region" description="Helical" evidence="1">
    <location>
        <begin position="40"/>
        <end position="61"/>
    </location>
</feature>
<dbReference type="EMBL" id="PFAL01000024">
    <property type="protein sequence ID" value="PIR95398.1"/>
    <property type="molecule type" value="Genomic_DNA"/>
</dbReference>
<dbReference type="Proteomes" id="UP000229972">
    <property type="component" value="Unassembled WGS sequence"/>
</dbReference>
<reference evidence="3" key="1">
    <citation type="submission" date="2017-09" db="EMBL/GenBank/DDBJ databases">
        <title>Depth-based differentiation of microbial function through sediment-hosted aquifers and enrichment of novel symbionts in the deep terrestrial subsurface.</title>
        <authorList>
            <person name="Probst A.J."/>
            <person name="Ladd B."/>
            <person name="Jarett J.K."/>
            <person name="Geller-Mcgrath D.E."/>
            <person name="Sieber C.M.K."/>
            <person name="Emerson J.B."/>
            <person name="Anantharaman K."/>
            <person name="Thomas B.C."/>
            <person name="Malmstrom R."/>
            <person name="Stieglmeier M."/>
            <person name="Klingl A."/>
            <person name="Woyke T."/>
            <person name="Ryan C.M."/>
            <person name="Banfield J.F."/>
        </authorList>
    </citation>
    <scope>NUCLEOTIDE SEQUENCE [LARGE SCALE GENOMIC DNA]</scope>
</reference>
<evidence type="ECO:0000313" key="3">
    <source>
        <dbReference type="Proteomes" id="UP000229972"/>
    </source>
</evidence>
<evidence type="ECO:0000313" key="2">
    <source>
        <dbReference type="EMBL" id="PIR95398.1"/>
    </source>
</evidence>
<gene>
    <name evidence="2" type="ORF">COT93_02585</name>
</gene>
<protein>
    <submittedName>
        <fullName evidence="2">Uncharacterized protein</fullName>
    </submittedName>
</protein>
<organism evidence="2 3">
    <name type="scientific">Candidatus Falkowbacteria bacterium CG10_big_fil_rev_8_21_14_0_10_37_18</name>
    <dbReference type="NCBI Taxonomy" id="1974562"/>
    <lineage>
        <taxon>Bacteria</taxon>
        <taxon>Candidatus Falkowiibacteriota</taxon>
    </lineage>
</organism>
<sequence>MVKDKNFKLEKDLAKYDKLDNLSLRDMNFGLWLSQKRQTFLRIIISFLVVLCVFFLVYSAYNYIIYFMNDDPVTDVYVPLSPRQVTEDLQVSAVEILPSGDSHDLAVIIKNPNEKFSVTFNYCFMSGDSNILCRSDFILPAAEKHILALSQDLPDGSGEIFLLVSDVVWRRFDAHQIPDWQSFISNHLNFEVTDSSFKPAATNGLSDKVNLSALDFSITNQTPYGYYQAPLNILLYNGSILVGVQRYFLSNFLPGEIRKIKLSWFDNLNNVTRTAVEPDINILDDNVYLKYQGATVN</sequence>
<keyword evidence="1" id="KW-1133">Transmembrane helix</keyword>
<comment type="caution">
    <text evidence="2">The sequence shown here is derived from an EMBL/GenBank/DDBJ whole genome shotgun (WGS) entry which is preliminary data.</text>
</comment>
<proteinExistence type="predicted"/>